<sequence>VDHMRLGHGGNQLVNKTKHKLFLTDGMAEKLTGFCLYFAKINKTKEITAQNIHNEITLSVLDCQSRGLLDAVHQTLTDVFIPAVSSSNVFQNADKKNGGQSRARFINSLSTFIDALTGAQQSLSDVVKLSKCDALDLSKLTTPALYQSAAASSDTLEVIETQTKAWIKEIEQILAETEQMRREADNVGPKAELDHWKKRMSKFNSLLDELKSQKCKAVLGVLLVAKSKLLK</sequence>
<dbReference type="Pfam" id="PF08385">
    <property type="entry name" value="DHC_N1"/>
    <property type="match status" value="1"/>
</dbReference>
<organism evidence="3 4">
    <name type="scientific">Clytia hemisphaerica</name>
    <dbReference type="NCBI Taxonomy" id="252671"/>
    <lineage>
        <taxon>Eukaryota</taxon>
        <taxon>Metazoa</taxon>
        <taxon>Cnidaria</taxon>
        <taxon>Hydrozoa</taxon>
        <taxon>Hydroidolina</taxon>
        <taxon>Leptothecata</taxon>
        <taxon>Obeliida</taxon>
        <taxon>Clytiidae</taxon>
        <taxon>Clytia</taxon>
    </lineage>
</organism>
<dbReference type="OrthoDB" id="5987731at2759"/>
<dbReference type="EnsemblMetazoa" id="CLYHEMT023481.1">
    <property type="protein sequence ID" value="CLYHEMP023481.1"/>
    <property type="gene ID" value="CLYHEMG023481"/>
</dbReference>
<feature type="domain" description="Dynein heavy chain tail" evidence="2">
    <location>
        <begin position="157"/>
        <end position="230"/>
    </location>
</feature>
<dbReference type="PANTHER" id="PTHR46532:SF13">
    <property type="entry name" value="CYTOPLASMIC DYNEIN 1 HEAVY CHAIN 1"/>
    <property type="match status" value="1"/>
</dbReference>
<reference evidence="3" key="1">
    <citation type="submission" date="2021-01" db="UniProtKB">
        <authorList>
            <consortium name="EnsemblMetazoa"/>
        </authorList>
    </citation>
    <scope>IDENTIFICATION</scope>
</reference>
<dbReference type="InterPro" id="IPR013594">
    <property type="entry name" value="Dynein_heavy_tail"/>
</dbReference>
<dbReference type="AlphaFoldDB" id="A0A7M5XLD1"/>
<dbReference type="PANTHER" id="PTHR46532">
    <property type="entry name" value="MALE FERTILITY FACTOR KL5"/>
    <property type="match status" value="1"/>
</dbReference>
<evidence type="ECO:0000313" key="4">
    <source>
        <dbReference type="Proteomes" id="UP000594262"/>
    </source>
</evidence>
<dbReference type="InterPro" id="IPR026983">
    <property type="entry name" value="DHC"/>
</dbReference>
<protein>
    <recommendedName>
        <fullName evidence="2">Dynein heavy chain tail domain-containing protein</fullName>
    </recommendedName>
</protein>
<evidence type="ECO:0000256" key="1">
    <source>
        <dbReference type="SAM" id="Coils"/>
    </source>
</evidence>
<evidence type="ECO:0000259" key="2">
    <source>
        <dbReference type="Pfam" id="PF08385"/>
    </source>
</evidence>
<proteinExistence type="predicted"/>
<dbReference type="GO" id="GO:0005858">
    <property type="term" value="C:axonemal dynein complex"/>
    <property type="evidence" value="ECO:0007669"/>
    <property type="project" value="TreeGrafter"/>
</dbReference>
<name>A0A7M5XLD1_9CNID</name>
<dbReference type="GO" id="GO:0051959">
    <property type="term" value="F:dynein light intermediate chain binding"/>
    <property type="evidence" value="ECO:0007669"/>
    <property type="project" value="InterPro"/>
</dbReference>
<feature type="coiled-coil region" evidence="1">
    <location>
        <begin position="167"/>
        <end position="213"/>
    </location>
</feature>
<accession>A0A7M5XLD1</accession>
<keyword evidence="1" id="KW-0175">Coiled coil</keyword>
<dbReference type="GO" id="GO:0045505">
    <property type="term" value="F:dynein intermediate chain binding"/>
    <property type="evidence" value="ECO:0007669"/>
    <property type="project" value="InterPro"/>
</dbReference>
<dbReference type="GO" id="GO:0007018">
    <property type="term" value="P:microtubule-based movement"/>
    <property type="evidence" value="ECO:0007669"/>
    <property type="project" value="InterPro"/>
</dbReference>
<dbReference type="Proteomes" id="UP000594262">
    <property type="component" value="Unplaced"/>
</dbReference>
<keyword evidence="4" id="KW-1185">Reference proteome</keyword>
<evidence type="ECO:0000313" key="3">
    <source>
        <dbReference type="EnsemblMetazoa" id="CLYHEMP023481.1"/>
    </source>
</evidence>